<name>A0A1G2MR37_9BACT</name>
<dbReference type="EMBL" id="MHRP01000032">
    <property type="protein sequence ID" value="OHA26357.1"/>
    <property type="molecule type" value="Genomic_DNA"/>
</dbReference>
<accession>A0A1G2MR37</accession>
<dbReference type="Proteomes" id="UP000177943">
    <property type="component" value="Unassembled WGS sequence"/>
</dbReference>
<organism evidence="1 2">
    <name type="scientific">Candidatus Taylorbacteria bacterium RIFCSPHIGHO2_02_FULL_45_35</name>
    <dbReference type="NCBI Taxonomy" id="1802311"/>
    <lineage>
        <taxon>Bacteria</taxon>
        <taxon>Candidatus Tayloriibacteriota</taxon>
    </lineage>
</organism>
<evidence type="ECO:0000313" key="2">
    <source>
        <dbReference type="Proteomes" id="UP000177943"/>
    </source>
</evidence>
<evidence type="ECO:0000313" key="1">
    <source>
        <dbReference type="EMBL" id="OHA26357.1"/>
    </source>
</evidence>
<proteinExistence type="predicted"/>
<comment type="caution">
    <text evidence="1">The sequence shown here is derived from an EMBL/GenBank/DDBJ whole genome shotgun (WGS) entry which is preliminary data.</text>
</comment>
<sequence length="148" mass="17269">MTLNEKDDIKFGKVFFLGTRTNENQMETSFALDTSLPFKIGEIHRISPSEKAVMPGFIFENHYHTRDSDRYEFFVAVGECKIPLFRVRYCVRPFVSKESVMYAGDTCLVPPELSHAFICLKIGAELWRFSNLHYFCEHQKPQSLFLQD</sequence>
<reference evidence="1 2" key="1">
    <citation type="journal article" date="2016" name="Nat. Commun.">
        <title>Thousands of microbial genomes shed light on interconnected biogeochemical processes in an aquifer system.</title>
        <authorList>
            <person name="Anantharaman K."/>
            <person name="Brown C.T."/>
            <person name="Hug L.A."/>
            <person name="Sharon I."/>
            <person name="Castelle C.J."/>
            <person name="Probst A.J."/>
            <person name="Thomas B.C."/>
            <person name="Singh A."/>
            <person name="Wilkins M.J."/>
            <person name="Karaoz U."/>
            <person name="Brodie E.L."/>
            <person name="Williams K.H."/>
            <person name="Hubbard S.S."/>
            <person name="Banfield J.F."/>
        </authorList>
    </citation>
    <scope>NUCLEOTIDE SEQUENCE [LARGE SCALE GENOMIC DNA]</scope>
</reference>
<dbReference type="AlphaFoldDB" id="A0A1G2MR37"/>
<protein>
    <recommendedName>
        <fullName evidence="3">Sugar 3,4-ketoisomerase QdtA cupin domain-containing protein</fullName>
    </recommendedName>
</protein>
<gene>
    <name evidence="1" type="ORF">A3D56_03725</name>
</gene>
<evidence type="ECO:0008006" key="3">
    <source>
        <dbReference type="Google" id="ProtNLM"/>
    </source>
</evidence>